<dbReference type="Pfam" id="PF06124">
    <property type="entry name" value="DUF960"/>
    <property type="match status" value="1"/>
</dbReference>
<gene>
    <name evidence="1" type="ORF">SAMEA3172911_01669</name>
</gene>
<evidence type="ECO:0000313" key="1">
    <source>
        <dbReference type="EMBL" id="VNQ19392.1"/>
    </source>
</evidence>
<organism evidence="1">
    <name type="scientific">Streptococcus pneumoniae</name>
    <dbReference type="NCBI Taxonomy" id="1313"/>
    <lineage>
        <taxon>Bacteria</taxon>
        <taxon>Bacillati</taxon>
        <taxon>Bacillota</taxon>
        <taxon>Bacilli</taxon>
        <taxon>Lactobacillales</taxon>
        <taxon>Streptococcaceae</taxon>
        <taxon>Streptococcus</taxon>
    </lineage>
</organism>
<sequence>MAFTNTHMRSASFGIVTSLPDDIIDSFWYIIDHFLKNVFELEEELEFQLLNNQGKITFHFSSQHLLQPLILTLTILSTLVIPQEYWF</sequence>
<protein>
    <submittedName>
        <fullName evidence="1">Staphylococcal protein of uncharacterized function (DUF960)</fullName>
    </submittedName>
</protein>
<dbReference type="AlphaFoldDB" id="A0A4J2ANV7"/>
<proteinExistence type="predicted"/>
<dbReference type="InterPro" id="IPR009303">
    <property type="entry name" value="DUF960"/>
</dbReference>
<name>A0A4J2ANV7_STREE</name>
<reference evidence="1" key="1">
    <citation type="submission" date="2019-04" db="EMBL/GenBank/DDBJ databases">
        <authorList>
            <consortium name="Pathogen Informatics"/>
        </authorList>
    </citation>
    <scope>NUCLEOTIDE SEQUENCE</scope>
    <source>
        <strain evidence="1">GPSC112</strain>
    </source>
</reference>
<accession>A0A4J2ANV7</accession>
<dbReference type="EMBL" id="CAATHM010000013">
    <property type="protein sequence ID" value="VNQ19392.1"/>
    <property type="molecule type" value="Genomic_DNA"/>
</dbReference>
<dbReference type="Gene3D" id="3.10.450.150">
    <property type="entry name" value="enterococcus faecalis protein"/>
    <property type="match status" value="1"/>
</dbReference>